<dbReference type="InterPro" id="IPR005334">
    <property type="entry name" value="Tctex-1-like"/>
</dbReference>
<dbReference type="PANTHER" id="PTHR21255:SF4">
    <property type="entry name" value="DYNEIN LIGHT CHAIN TCTEX-TYPE"/>
    <property type="match status" value="1"/>
</dbReference>
<proteinExistence type="predicted"/>
<dbReference type="GO" id="GO:0005868">
    <property type="term" value="C:cytoplasmic dynein complex"/>
    <property type="evidence" value="ECO:0007669"/>
    <property type="project" value="TreeGrafter"/>
</dbReference>
<dbReference type="Proteomes" id="UP001465755">
    <property type="component" value="Unassembled WGS sequence"/>
</dbReference>
<dbReference type="InterPro" id="IPR038586">
    <property type="entry name" value="Tctex-1-like_sf"/>
</dbReference>
<comment type="caution">
    <text evidence="1">The sequence shown here is derived from an EMBL/GenBank/DDBJ whole genome shotgun (WGS) entry which is preliminary data.</text>
</comment>
<dbReference type="PANTHER" id="PTHR21255">
    <property type="entry name" value="T-COMPLEX-ASSOCIATED-TESTIS-EXPRESSED 1/ DYNEIN LIGHT CHAIN"/>
    <property type="match status" value="1"/>
</dbReference>
<dbReference type="CDD" id="cd21455">
    <property type="entry name" value="DLC-like_DYNLT1_DYNLT3"/>
    <property type="match status" value="1"/>
</dbReference>
<dbReference type="GO" id="GO:0005737">
    <property type="term" value="C:cytoplasm"/>
    <property type="evidence" value="ECO:0007669"/>
    <property type="project" value="TreeGrafter"/>
</dbReference>
<protein>
    <recommendedName>
        <fullName evidence="3">Dynein light chain Tctex-type 1</fullName>
    </recommendedName>
</protein>
<reference evidence="1 2" key="1">
    <citation type="journal article" date="2024" name="Nat. Commun.">
        <title>Phylogenomics reveals the evolutionary origins of lichenization in chlorophyte algae.</title>
        <authorList>
            <person name="Puginier C."/>
            <person name="Libourel C."/>
            <person name="Otte J."/>
            <person name="Skaloud P."/>
            <person name="Haon M."/>
            <person name="Grisel S."/>
            <person name="Petersen M."/>
            <person name="Berrin J.G."/>
            <person name="Delaux P.M."/>
            <person name="Dal Grande F."/>
            <person name="Keller J."/>
        </authorList>
    </citation>
    <scope>NUCLEOTIDE SEQUENCE [LARGE SCALE GENOMIC DNA]</scope>
    <source>
        <strain evidence="1 2">SAG 2036</strain>
    </source>
</reference>
<accession>A0AAW1PQ43</accession>
<evidence type="ECO:0000313" key="1">
    <source>
        <dbReference type="EMBL" id="KAK9810577.1"/>
    </source>
</evidence>
<dbReference type="EMBL" id="JALJOQ010000015">
    <property type="protein sequence ID" value="KAK9810577.1"/>
    <property type="molecule type" value="Genomic_DNA"/>
</dbReference>
<name>A0AAW1PQ43_9CHLO</name>
<evidence type="ECO:0000313" key="2">
    <source>
        <dbReference type="Proteomes" id="UP001465755"/>
    </source>
</evidence>
<dbReference type="Gene3D" id="3.30.1140.40">
    <property type="entry name" value="Tctex-1"/>
    <property type="match status" value="1"/>
</dbReference>
<dbReference type="AlphaFoldDB" id="A0AAW1PQ43"/>
<dbReference type="Pfam" id="PF03645">
    <property type="entry name" value="Tctex-1"/>
    <property type="match status" value="1"/>
</dbReference>
<keyword evidence="2" id="KW-1185">Reference proteome</keyword>
<dbReference type="GO" id="GO:0007018">
    <property type="term" value="P:microtubule-based movement"/>
    <property type="evidence" value="ECO:0007669"/>
    <property type="project" value="TreeGrafter"/>
</dbReference>
<evidence type="ECO:0008006" key="3">
    <source>
        <dbReference type="Google" id="ProtNLM"/>
    </source>
</evidence>
<gene>
    <name evidence="1" type="ORF">WJX73_001624</name>
</gene>
<sequence length="117" mass="12929">MADDGTIDGLTEDELIDDAELDTLVREAIAQAIGDSQFTHQKLNHWTTAICEGTLKRLAALSKPFKYVVTCHLVQKAGAGLHVASTSRWRDKTDGKLAVQWENKTTFVLATVFWVAI</sequence>
<dbReference type="GO" id="GO:0045505">
    <property type="term" value="F:dynein intermediate chain binding"/>
    <property type="evidence" value="ECO:0007669"/>
    <property type="project" value="TreeGrafter"/>
</dbReference>
<organism evidence="1 2">
    <name type="scientific">Symbiochloris irregularis</name>
    <dbReference type="NCBI Taxonomy" id="706552"/>
    <lineage>
        <taxon>Eukaryota</taxon>
        <taxon>Viridiplantae</taxon>
        <taxon>Chlorophyta</taxon>
        <taxon>core chlorophytes</taxon>
        <taxon>Trebouxiophyceae</taxon>
        <taxon>Trebouxiales</taxon>
        <taxon>Trebouxiaceae</taxon>
        <taxon>Symbiochloris</taxon>
    </lineage>
</organism>